<keyword evidence="2" id="KW-1185">Reference proteome</keyword>
<name>A0A9W9M025_9EURO</name>
<dbReference type="EMBL" id="JAPQKP010000006">
    <property type="protein sequence ID" value="KAJ5184496.1"/>
    <property type="molecule type" value="Genomic_DNA"/>
</dbReference>
<accession>A0A9W9M025</accession>
<evidence type="ECO:0000313" key="1">
    <source>
        <dbReference type="EMBL" id="KAJ5184496.1"/>
    </source>
</evidence>
<comment type="caution">
    <text evidence="1">The sequence shown here is derived from an EMBL/GenBank/DDBJ whole genome shotgun (WGS) entry which is preliminary data.</text>
</comment>
<sequence>MCSIYIFEYACGCKQQEQGVVACAHQGTSKCPGVKEQNRKRDNAQCARHGSTPSIALSYGHRATGFPALPVSASR</sequence>
<protein>
    <submittedName>
        <fullName evidence="1">Uncharacterized protein</fullName>
    </submittedName>
</protein>
<organism evidence="1 2">
    <name type="scientific">Penicillium cf. griseofulvum</name>
    <dbReference type="NCBI Taxonomy" id="2972120"/>
    <lineage>
        <taxon>Eukaryota</taxon>
        <taxon>Fungi</taxon>
        <taxon>Dikarya</taxon>
        <taxon>Ascomycota</taxon>
        <taxon>Pezizomycotina</taxon>
        <taxon>Eurotiomycetes</taxon>
        <taxon>Eurotiomycetidae</taxon>
        <taxon>Eurotiales</taxon>
        <taxon>Aspergillaceae</taxon>
        <taxon>Penicillium</taxon>
    </lineage>
</organism>
<proteinExistence type="predicted"/>
<gene>
    <name evidence="1" type="ORF">N7472_009336</name>
</gene>
<evidence type="ECO:0000313" key="2">
    <source>
        <dbReference type="Proteomes" id="UP001150879"/>
    </source>
</evidence>
<reference evidence="1" key="1">
    <citation type="submission" date="2022-11" db="EMBL/GenBank/DDBJ databases">
        <authorList>
            <person name="Petersen C."/>
        </authorList>
    </citation>
    <scope>NUCLEOTIDE SEQUENCE</scope>
    <source>
        <strain evidence="1">IBT 16849</strain>
    </source>
</reference>
<reference evidence="1" key="2">
    <citation type="journal article" date="2023" name="IMA Fungus">
        <title>Comparative genomic study of the Penicillium genus elucidates a diverse pangenome and 15 lateral gene transfer events.</title>
        <authorList>
            <person name="Petersen C."/>
            <person name="Sorensen T."/>
            <person name="Nielsen M.R."/>
            <person name="Sondergaard T.E."/>
            <person name="Sorensen J.L."/>
            <person name="Fitzpatrick D.A."/>
            <person name="Frisvad J.C."/>
            <person name="Nielsen K.L."/>
        </authorList>
    </citation>
    <scope>NUCLEOTIDE SEQUENCE</scope>
    <source>
        <strain evidence="1">IBT 16849</strain>
    </source>
</reference>
<dbReference type="Proteomes" id="UP001150879">
    <property type="component" value="Unassembled WGS sequence"/>
</dbReference>
<dbReference type="AlphaFoldDB" id="A0A9W9M025"/>
<dbReference type="OrthoDB" id="4377802at2759"/>